<comment type="caution">
    <text evidence="4">The sequence shown here is derived from an EMBL/GenBank/DDBJ whole genome shotgun (WGS) entry which is preliminary data.</text>
</comment>
<dbReference type="Gene3D" id="3.30.470.20">
    <property type="entry name" value="ATP-grasp fold, B domain"/>
    <property type="match status" value="1"/>
</dbReference>
<evidence type="ECO:0000256" key="3">
    <source>
        <dbReference type="ARBA" id="ARBA00022840"/>
    </source>
</evidence>
<accession>A0A1R2AZK0</accession>
<keyword evidence="1" id="KW-0436">Ligase</keyword>
<organism evidence="4 5">
    <name type="scientific">Stentor coeruleus</name>
    <dbReference type="NCBI Taxonomy" id="5963"/>
    <lineage>
        <taxon>Eukaryota</taxon>
        <taxon>Sar</taxon>
        <taxon>Alveolata</taxon>
        <taxon>Ciliophora</taxon>
        <taxon>Postciliodesmatophora</taxon>
        <taxon>Heterotrichea</taxon>
        <taxon>Heterotrichida</taxon>
        <taxon>Stentoridae</taxon>
        <taxon>Stentor</taxon>
    </lineage>
</organism>
<reference evidence="4 5" key="1">
    <citation type="submission" date="2016-11" db="EMBL/GenBank/DDBJ databases">
        <title>The macronuclear genome of Stentor coeruleus: a giant cell with tiny introns.</title>
        <authorList>
            <person name="Slabodnick M."/>
            <person name="Ruby J.G."/>
            <person name="Reiff S.B."/>
            <person name="Swart E.C."/>
            <person name="Gosai S."/>
            <person name="Prabakaran S."/>
            <person name="Witkowska E."/>
            <person name="Larue G.E."/>
            <person name="Fisher S."/>
            <person name="Freeman R.M."/>
            <person name="Gunawardena J."/>
            <person name="Chu W."/>
            <person name="Stover N.A."/>
            <person name="Gregory B.D."/>
            <person name="Nowacki M."/>
            <person name="Derisi J."/>
            <person name="Roy S.W."/>
            <person name="Marshall W.F."/>
            <person name="Sood P."/>
        </authorList>
    </citation>
    <scope>NUCLEOTIDE SEQUENCE [LARGE SCALE GENOMIC DNA]</scope>
    <source>
        <strain evidence="4">WM001</strain>
    </source>
</reference>
<dbReference type="OrthoDB" id="202825at2759"/>
<dbReference type="SUPFAM" id="SSF56059">
    <property type="entry name" value="Glutathione synthetase ATP-binding domain-like"/>
    <property type="match status" value="1"/>
</dbReference>
<evidence type="ECO:0000313" key="5">
    <source>
        <dbReference type="Proteomes" id="UP000187209"/>
    </source>
</evidence>
<protein>
    <recommendedName>
        <fullName evidence="6">Tubulin--tyrosine ligase-like protein 9</fullName>
    </recommendedName>
</protein>
<evidence type="ECO:0000256" key="1">
    <source>
        <dbReference type="ARBA" id="ARBA00022598"/>
    </source>
</evidence>
<keyword evidence="5" id="KW-1185">Reference proteome</keyword>
<name>A0A1R2AZK0_9CILI</name>
<dbReference type="AlphaFoldDB" id="A0A1R2AZK0"/>
<dbReference type="GO" id="GO:0036064">
    <property type="term" value="C:ciliary basal body"/>
    <property type="evidence" value="ECO:0007669"/>
    <property type="project" value="TreeGrafter"/>
</dbReference>
<keyword evidence="2" id="KW-0547">Nucleotide-binding</keyword>
<dbReference type="GO" id="GO:0015631">
    <property type="term" value="F:tubulin binding"/>
    <property type="evidence" value="ECO:0007669"/>
    <property type="project" value="TreeGrafter"/>
</dbReference>
<keyword evidence="3" id="KW-0067">ATP-binding</keyword>
<dbReference type="GO" id="GO:0070740">
    <property type="term" value="F:tubulin-glutamic acid ligase activity"/>
    <property type="evidence" value="ECO:0007669"/>
    <property type="project" value="TreeGrafter"/>
</dbReference>
<dbReference type="InterPro" id="IPR004344">
    <property type="entry name" value="TTL/TTLL_fam"/>
</dbReference>
<sequence length="485" mass="56948">MKLVSAETKIRIDLSKCQYEILEEVVSDLKWDNDNFEKPDIIWQDSALNPMSLSLLSPYQRINHFPGMYAISRKDYLAKHLKAMEQLHKSEFEFFPETWVLPQEYISLKTHMASNTNAYYICKPPNLSQGKGIFLTKWISDIPENCVVQKYLENPYLLDGFKFDLRLYVLVTGFDPLRVYIHEQGIVRLATIPYAKPTDTNIHNIYMHLTNYAINKNNPNFVHNKNYSEDFVGHKRSFKSFLKALEEDGHNIKKIMARIDDIVLKTLCTVQPFIVNLYRTSQPNDTSSAVCFQILGFDILLDYKLRPSLLEVNHTPSFTTDSPLDRKVKKAVIKDCLKMIAAKPECQKKFLREHTDYLIERSFHSFYRVKLVKSERREKFLKHQIEMETTFHGGYRKIYPLNNIEKYQKYMRDAEGVYSSKARRRNRESEIRCVPRLRKSSADKRFIIDDNKNQNRRRSCVTRISLVPKVVQIKINNDFIGGARA</sequence>
<dbReference type="PANTHER" id="PTHR12241:SF147">
    <property type="entry name" value="TUBULIN POLYGLUTAMYLASE TTLL7"/>
    <property type="match status" value="1"/>
</dbReference>
<proteinExistence type="predicted"/>
<dbReference type="PANTHER" id="PTHR12241">
    <property type="entry name" value="TUBULIN POLYGLUTAMYLASE"/>
    <property type="match status" value="1"/>
</dbReference>
<gene>
    <name evidence="4" type="ORF">SteCoe_32276</name>
</gene>
<dbReference type="GO" id="GO:0000226">
    <property type="term" value="P:microtubule cytoskeleton organization"/>
    <property type="evidence" value="ECO:0007669"/>
    <property type="project" value="TreeGrafter"/>
</dbReference>
<dbReference type="EMBL" id="MPUH01001147">
    <property type="protein sequence ID" value="OMJ69885.1"/>
    <property type="molecule type" value="Genomic_DNA"/>
</dbReference>
<dbReference type="Proteomes" id="UP000187209">
    <property type="component" value="Unassembled WGS sequence"/>
</dbReference>
<evidence type="ECO:0000256" key="2">
    <source>
        <dbReference type="ARBA" id="ARBA00022741"/>
    </source>
</evidence>
<dbReference type="Pfam" id="PF03133">
    <property type="entry name" value="TTL"/>
    <property type="match status" value="1"/>
</dbReference>
<evidence type="ECO:0008006" key="6">
    <source>
        <dbReference type="Google" id="ProtNLM"/>
    </source>
</evidence>
<dbReference type="GO" id="GO:0005524">
    <property type="term" value="F:ATP binding"/>
    <property type="evidence" value="ECO:0007669"/>
    <property type="project" value="UniProtKB-KW"/>
</dbReference>
<dbReference type="PROSITE" id="PS51221">
    <property type="entry name" value="TTL"/>
    <property type="match status" value="1"/>
</dbReference>
<evidence type="ECO:0000313" key="4">
    <source>
        <dbReference type="EMBL" id="OMJ69885.1"/>
    </source>
</evidence>